<dbReference type="RefSeq" id="WP_015641899.1">
    <property type="nucleotide sequence ID" value="NC_021219.1"/>
</dbReference>
<reference evidence="2 3" key="1">
    <citation type="journal article" date="2013" name="Nat. Biotechnol.">
        <title>Genome sequences of rare, uncultured bacteria obtained by differential coverage binning of multiple metagenomes.</title>
        <authorList>
            <person name="Albertsen M."/>
            <person name="Hugenholtz P."/>
            <person name="Skarshewski A."/>
            <person name="Nielsen K.L."/>
            <person name="Tyson G.W."/>
            <person name="Nielsen P.H."/>
        </authorList>
    </citation>
    <scope>NUCLEOTIDE SEQUENCE [LARGE SCALE GENOMIC DNA]</scope>
    <source>
        <strain evidence="2">TM71</strain>
    </source>
</reference>
<dbReference type="Proteomes" id="UP000013893">
    <property type="component" value="Chromosome"/>
</dbReference>
<dbReference type="AlphaFoldDB" id="R4PNB9"/>
<evidence type="ECO:0000313" key="2">
    <source>
        <dbReference type="EMBL" id="AGL62449.1"/>
    </source>
</evidence>
<accession>R4PNB9</accession>
<dbReference type="KEGG" id="saal:L336_0747"/>
<dbReference type="STRING" id="1332188.L336_0747"/>
<name>R4PNB9_9BACT</name>
<feature type="compositionally biased region" description="Basic and acidic residues" evidence="1">
    <location>
        <begin position="1"/>
        <end position="17"/>
    </location>
</feature>
<dbReference type="EMBL" id="CP005957">
    <property type="protein sequence ID" value="AGL62449.1"/>
    <property type="molecule type" value="Genomic_DNA"/>
</dbReference>
<sequence>MYERYQPHFENESHKDFEYDESGNEVDLRQEAEVFSDHERIDNGRDSDIKTQLAKLRESLSEDSDGIIHLVIPAYTYDFSENPFVGLGTHRTKTYEISRYIDVVFLHRFMYQDIIVCGLQSRQFVDEGSRASFVKKMRETGGIPIDTREHRSFDILGMEFCPYVEYHSTDAFFKLYHTVMPRVADRPHYPLDVWLIFDANAYQEVEGASDFRRAFRLKSGYDRRASLLGIAQIN</sequence>
<evidence type="ECO:0000256" key="1">
    <source>
        <dbReference type="SAM" id="MobiDB-lite"/>
    </source>
</evidence>
<keyword evidence="3" id="KW-1185">Reference proteome</keyword>
<organism evidence="2 3">
    <name type="scientific">Candidatus Saccharimonas aalborgensis</name>
    <dbReference type="NCBI Taxonomy" id="1332188"/>
    <lineage>
        <taxon>Bacteria</taxon>
        <taxon>Candidatus Saccharimonadota</taxon>
        <taxon>Candidatus Saccharimonadia</taxon>
        <taxon>Candidatus Saccharimonadales</taxon>
        <taxon>Candidatus Saccharimonadaceae</taxon>
        <taxon>Candidatus Saccharimonas</taxon>
    </lineage>
</organism>
<gene>
    <name evidence="2" type="ORF">L336_0747</name>
</gene>
<evidence type="ECO:0000313" key="3">
    <source>
        <dbReference type="Proteomes" id="UP000013893"/>
    </source>
</evidence>
<protein>
    <submittedName>
        <fullName evidence="2">Uncharacterized protein</fullName>
    </submittedName>
</protein>
<dbReference type="OrthoDB" id="9811087at2"/>
<dbReference type="HOGENOM" id="CLU_1183281_0_0_0"/>
<proteinExistence type="predicted"/>
<feature type="region of interest" description="Disordered" evidence="1">
    <location>
        <begin position="1"/>
        <end position="22"/>
    </location>
</feature>